<feature type="repeat" description="ANK" evidence="3">
    <location>
        <begin position="292"/>
        <end position="324"/>
    </location>
</feature>
<dbReference type="Proteomes" id="UP000824782">
    <property type="component" value="Unassembled WGS sequence"/>
</dbReference>
<feature type="compositionally biased region" description="Basic and acidic residues" evidence="4">
    <location>
        <begin position="66"/>
        <end position="85"/>
    </location>
</feature>
<dbReference type="SMART" id="SM00248">
    <property type="entry name" value="ANK"/>
    <property type="match status" value="6"/>
</dbReference>
<dbReference type="GO" id="GO:0005829">
    <property type="term" value="C:cytosol"/>
    <property type="evidence" value="ECO:0007669"/>
    <property type="project" value="TreeGrafter"/>
</dbReference>
<dbReference type="Pfam" id="PF13857">
    <property type="entry name" value="Ank_5"/>
    <property type="match status" value="1"/>
</dbReference>
<gene>
    <name evidence="5" type="ORF">GDO81_022168</name>
</gene>
<accession>A0AAV6YMP1</accession>
<dbReference type="GO" id="GO:0051059">
    <property type="term" value="F:NF-kappaB binding"/>
    <property type="evidence" value="ECO:0007669"/>
    <property type="project" value="TreeGrafter"/>
</dbReference>
<protein>
    <recommendedName>
        <fullName evidence="7">NF-kappa-B inhibitor epsilon</fullName>
    </recommendedName>
</protein>
<feature type="repeat" description="ANK" evidence="3">
    <location>
        <begin position="189"/>
        <end position="211"/>
    </location>
</feature>
<evidence type="ECO:0000313" key="6">
    <source>
        <dbReference type="Proteomes" id="UP000824782"/>
    </source>
</evidence>
<dbReference type="PRINTS" id="PR01415">
    <property type="entry name" value="ANKYRIN"/>
</dbReference>
<feature type="repeat" description="ANK" evidence="3">
    <location>
        <begin position="156"/>
        <end position="188"/>
    </location>
</feature>
<organism evidence="5 6">
    <name type="scientific">Engystomops pustulosus</name>
    <name type="common">Tungara frog</name>
    <name type="synonym">Physalaemus pustulosus</name>
    <dbReference type="NCBI Taxonomy" id="76066"/>
    <lineage>
        <taxon>Eukaryota</taxon>
        <taxon>Metazoa</taxon>
        <taxon>Chordata</taxon>
        <taxon>Craniata</taxon>
        <taxon>Vertebrata</taxon>
        <taxon>Euteleostomi</taxon>
        <taxon>Amphibia</taxon>
        <taxon>Batrachia</taxon>
        <taxon>Anura</taxon>
        <taxon>Neobatrachia</taxon>
        <taxon>Hyloidea</taxon>
        <taxon>Leptodactylidae</taxon>
        <taxon>Leiuperinae</taxon>
        <taxon>Engystomops</taxon>
    </lineage>
</organism>
<dbReference type="InterPro" id="IPR002110">
    <property type="entry name" value="Ankyrin_rpt"/>
</dbReference>
<dbReference type="InterPro" id="IPR051070">
    <property type="entry name" value="NF-kappa-B_inhibitor"/>
</dbReference>
<dbReference type="EMBL" id="WNYA01019072">
    <property type="protein sequence ID" value="KAG8538719.1"/>
    <property type="molecule type" value="Genomic_DNA"/>
</dbReference>
<keyword evidence="1" id="KW-0677">Repeat</keyword>
<sequence>MFCSGCWGLCTMSGDWASKKQGLQLKDGRCDSGIEDSVSSLQDTSLRLHSGPDEESPKCAPPSHTLHSDHSDKGSEVQDQEREDSAYGSVSLTEALPQTCLPPHVPEEPGHLESLTYLSEEGDTLLHLSIIHGIPDLSLYFISLAPRDVLDIQNDLYQSALHLAVYLGQEEIVEALVQKDVNLELQDRKGDTALHLACEKEHLDCAQILLRGPRGPQNLQLQNWKGLSCLHIATLKRNPALISLLLESGADINSQEGTSGKTPLHLAVEMLDPSLLQHLLQHRPRVDAFMYNGCTPLHLAVGRKDAGLARILCQAGADILQRNREGDTPQDLAEGNNQVRARYSLDPLLHGAPCFSACNTVVLRGGRGS</sequence>
<comment type="caution">
    <text evidence="5">The sequence shown here is derived from an EMBL/GenBank/DDBJ whole genome shotgun (WGS) entry which is preliminary data.</text>
</comment>
<proteinExistence type="predicted"/>
<evidence type="ECO:0000256" key="2">
    <source>
        <dbReference type="ARBA" id="ARBA00023043"/>
    </source>
</evidence>
<evidence type="ECO:0008006" key="7">
    <source>
        <dbReference type="Google" id="ProtNLM"/>
    </source>
</evidence>
<feature type="repeat" description="ANK" evidence="3">
    <location>
        <begin position="225"/>
        <end position="257"/>
    </location>
</feature>
<dbReference type="GO" id="GO:0071356">
    <property type="term" value="P:cellular response to tumor necrosis factor"/>
    <property type="evidence" value="ECO:0007669"/>
    <property type="project" value="TreeGrafter"/>
</dbReference>
<dbReference type="PANTHER" id="PTHR46680:SF5">
    <property type="entry name" value="NFKB INHIBITOR EPSILON"/>
    <property type="match status" value="1"/>
</dbReference>
<dbReference type="Gene3D" id="1.25.40.20">
    <property type="entry name" value="Ankyrin repeat-containing domain"/>
    <property type="match status" value="1"/>
</dbReference>
<dbReference type="PROSITE" id="PS50088">
    <property type="entry name" value="ANK_REPEAT"/>
    <property type="match status" value="5"/>
</dbReference>
<feature type="repeat" description="ANK" evidence="3">
    <location>
        <begin position="259"/>
        <end position="291"/>
    </location>
</feature>
<name>A0AAV6YMP1_ENGPU</name>
<dbReference type="InterPro" id="IPR036770">
    <property type="entry name" value="Ankyrin_rpt-contain_sf"/>
</dbReference>
<dbReference type="Pfam" id="PF12796">
    <property type="entry name" value="Ank_2"/>
    <property type="match status" value="1"/>
</dbReference>
<dbReference type="PROSITE" id="PS50297">
    <property type="entry name" value="ANK_REP_REGION"/>
    <property type="match status" value="5"/>
</dbReference>
<keyword evidence="2 3" id="KW-0040">ANK repeat</keyword>
<reference evidence="5" key="1">
    <citation type="thesis" date="2020" institute="ProQuest LLC" country="789 East Eisenhower Parkway, Ann Arbor, MI, USA">
        <title>Comparative Genomics and Chromosome Evolution.</title>
        <authorList>
            <person name="Mudd A.B."/>
        </authorList>
    </citation>
    <scope>NUCLEOTIDE SEQUENCE</scope>
    <source>
        <strain evidence="5">237g6f4</strain>
        <tissue evidence="5">Blood</tissue>
    </source>
</reference>
<keyword evidence="6" id="KW-1185">Reference proteome</keyword>
<evidence type="ECO:0000313" key="5">
    <source>
        <dbReference type="EMBL" id="KAG8538719.1"/>
    </source>
</evidence>
<dbReference type="PANTHER" id="PTHR46680">
    <property type="entry name" value="NF-KAPPA-B INHIBITOR ALPHA"/>
    <property type="match status" value="1"/>
</dbReference>
<dbReference type="SUPFAM" id="SSF48403">
    <property type="entry name" value="Ankyrin repeat"/>
    <property type="match status" value="1"/>
</dbReference>
<evidence type="ECO:0000256" key="4">
    <source>
        <dbReference type="SAM" id="MobiDB-lite"/>
    </source>
</evidence>
<evidence type="ECO:0000256" key="1">
    <source>
        <dbReference type="ARBA" id="ARBA00022737"/>
    </source>
</evidence>
<feature type="region of interest" description="Disordered" evidence="4">
    <location>
        <begin position="41"/>
        <end position="88"/>
    </location>
</feature>
<evidence type="ECO:0000256" key="3">
    <source>
        <dbReference type="PROSITE-ProRule" id="PRU00023"/>
    </source>
</evidence>
<dbReference type="AlphaFoldDB" id="A0AAV6YMP1"/>